<dbReference type="EnsemblPlants" id="EMT07249">
    <property type="protein sequence ID" value="EMT07249"/>
    <property type="gene ID" value="F775_00880"/>
</dbReference>
<reference evidence="1" key="1">
    <citation type="submission" date="2015-06" db="UniProtKB">
        <authorList>
            <consortium name="EnsemblPlants"/>
        </authorList>
    </citation>
    <scope>IDENTIFICATION</scope>
</reference>
<dbReference type="Pfam" id="PF23622">
    <property type="entry name" value="LRR_At1g61320_AtMIF1"/>
    <property type="match status" value="1"/>
</dbReference>
<dbReference type="InterPro" id="IPR001810">
    <property type="entry name" value="F-box_dom"/>
</dbReference>
<name>M8BKI4_AEGTA</name>
<dbReference type="SUPFAM" id="SSF52058">
    <property type="entry name" value="L domain-like"/>
    <property type="match status" value="1"/>
</dbReference>
<accession>M8BKI4</accession>
<dbReference type="ExpressionAtlas" id="M8BKI4">
    <property type="expression patterns" value="baseline"/>
</dbReference>
<dbReference type="Pfam" id="PF00646">
    <property type="entry name" value="F-box"/>
    <property type="match status" value="1"/>
</dbReference>
<dbReference type="PANTHER" id="PTHR34145:SF66">
    <property type="entry name" value="F-BOX DOMAIN-CONTAINING PROTEIN"/>
    <property type="match status" value="1"/>
</dbReference>
<dbReference type="AlphaFoldDB" id="M8BKI4"/>
<dbReference type="InterPro" id="IPR053772">
    <property type="entry name" value="At1g61320/At1g61330-like"/>
</dbReference>
<evidence type="ECO:0000313" key="1">
    <source>
        <dbReference type="EnsemblPlants" id="EMT07249"/>
    </source>
</evidence>
<organism evidence="1">
    <name type="scientific">Aegilops tauschii</name>
    <name type="common">Tausch's goatgrass</name>
    <name type="synonym">Aegilops squarrosa</name>
    <dbReference type="NCBI Taxonomy" id="37682"/>
    <lineage>
        <taxon>Eukaryota</taxon>
        <taxon>Viridiplantae</taxon>
        <taxon>Streptophyta</taxon>
        <taxon>Embryophyta</taxon>
        <taxon>Tracheophyta</taxon>
        <taxon>Spermatophyta</taxon>
        <taxon>Magnoliopsida</taxon>
        <taxon>Liliopsida</taxon>
        <taxon>Poales</taxon>
        <taxon>Poaceae</taxon>
        <taxon>BOP clade</taxon>
        <taxon>Pooideae</taxon>
        <taxon>Triticodae</taxon>
        <taxon>Triticeae</taxon>
        <taxon>Triticinae</taxon>
        <taxon>Aegilops</taxon>
    </lineage>
</organism>
<dbReference type="Gene3D" id="3.80.10.10">
    <property type="entry name" value="Ribonuclease Inhibitor"/>
    <property type="match status" value="1"/>
</dbReference>
<dbReference type="PROSITE" id="PS50181">
    <property type="entry name" value="FBOX"/>
    <property type="match status" value="1"/>
</dbReference>
<dbReference type="InterPro" id="IPR032675">
    <property type="entry name" value="LRR_dom_sf"/>
</dbReference>
<dbReference type="Gene3D" id="1.20.1280.50">
    <property type="match status" value="1"/>
</dbReference>
<dbReference type="SMART" id="SM00256">
    <property type="entry name" value="FBOX"/>
    <property type="match status" value="1"/>
</dbReference>
<dbReference type="InterPro" id="IPR036047">
    <property type="entry name" value="F-box-like_dom_sf"/>
</dbReference>
<dbReference type="InterPro" id="IPR055357">
    <property type="entry name" value="LRR_At1g61320_AtMIF1"/>
</dbReference>
<proteinExistence type="predicted"/>
<sequence>MRLLVRSSAPPPRQLPSFTLLGLVYPGRETMGSTEVYYRGTAVRGFDPLFDPFCIWGNELSMNINQVNKLRKIVRVKKLATKNNKIFVYTMKKTSVHYKMTLPFGLIASKGQLSGIMSGCGMITSPPALCKLPDVSVGSVAKRKRSQMDVSQTGKRLRYSVSRLPEDIWHHICSFLPLKDAARAASVSQSFKRLWRCRSNLIFSKKTMGYTKSARRRRITTRDYNSRVDHILRNHLGTGVKTLSLGFYGPYNANTGNCLDSWLQIAVTPGIEELSLILYSKSDHLSEKAIYNFPCPLLSNGSGNTIRELDLLGCAFHPTVGIGCTRSLTSLCLSCVNIESDELGFLLSNSLALERLELKDCSEIISIKIPSLLQRLSYLMVFRCPMLQVIESKAPNISSFHYFHDDDDVDQQLQLFLGESLQMKEIFISHSCVLHYALAVLTSSMPNLERLTMHSYYEMVSTPTVASKFLHLKYLNIYLFRWNFASTYLYADYDIFSLVSFLDASPCLETFHLDAPMRRREHDSIFEDPPSQLGRIPGQCYANLRHVKITKFRSTKLLVKLTCHILDSTPSLECLTLDITDGGPTCSELDRCFVGKETYMEAPKALAAIQTYIEGKVPSTAKLNVVEPCSRCPACPLT</sequence>
<dbReference type="PANTHER" id="PTHR34145">
    <property type="entry name" value="OS02G0105600 PROTEIN"/>
    <property type="match status" value="1"/>
</dbReference>
<protein>
    <submittedName>
        <fullName evidence="1">Uncharacterized protein</fullName>
    </submittedName>
</protein>
<dbReference type="SUPFAM" id="SSF81383">
    <property type="entry name" value="F-box domain"/>
    <property type="match status" value="1"/>
</dbReference>